<comment type="caution">
    <text evidence="2">The sequence shown here is derived from an EMBL/GenBank/DDBJ whole genome shotgun (WGS) entry which is preliminary data.</text>
</comment>
<evidence type="ECO:0000256" key="1">
    <source>
        <dbReference type="SAM" id="MobiDB-lite"/>
    </source>
</evidence>
<organism evidence="2 3">
    <name type="scientific">Caballeronia arvi</name>
    <dbReference type="NCBI Taxonomy" id="1777135"/>
    <lineage>
        <taxon>Bacteria</taxon>
        <taxon>Pseudomonadati</taxon>
        <taxon>Pseudomonadota</taxon>
        <taxon>Betaproteobacteria</taxon>
        <taxon>Burkholderiales</taxon>
        <taxon>Burkholderiaceae</taxon>
        <taxon>Caballeronia</taxon>
    </lineage>
</organism>
<name>A0A158KYA6_9BURK</name>
<evidence type="ECO:0000313" key="3">
    <source>
        <dbReference type="Proteomes" id="UP000055019"/>
    </source>
</evidence>
<proteinExistence type="predicted"/>
<dbReference type="RefSeq" id="WP_061151727.1">
    <property type="nucleotide sequence ID" value="NZ_FCOM02000068.1"/>
</dbReference>
<dbReference type="AlphaFoldDB" id="A0A158KYA6"/>
<sequence>MAGTDMEAPEDGLRPSSPPVAPTGESGLRRLDRLTNDSRLARIHADTLAKTELPYHSGFAREFLRGDFNFAAAKMTVARGGKLIAIESEFRVAEGWFRKAMAWANELPKRQTATYPEIVTLEIKHAMSGRLVRLLTIYDQLFLLTMGALIARSLGSEARQSTLDAAQTRIRKIAYLCIFDNDRFAPEGVLLPDPGQAH</sequence>
<dbReference type="OrthoDB" id="9128732at2"/>
<evidence type="ECO:0000313" key="2">
    <source>
        <dbReference type="EMBL" id="SAL86087.1"/>
    </source>
</evidence>
<feature type="region of interest" description="Disordered" evidence="1">
    <location>
        <begin position="1"/>
        <end position="27"/>
    </location>
</feature>
<gene>
    <name evidence="2" type="ORF">AWB74_07560</name>
</gene>
<reference evidence="2" key="1">
    <citation type="submission" date="2016-01" db="EMBL/GenBank/DDBJ databases">
        <authorList>
            <person name="Peeters C."/>
        </authorList>
    </citation>
    <scope>NUCLEOTIDE SEQUENCE [LARGE SCALE GENOMIC DNA]</scope>
    <source>
        <strain evidence="2">LMG 29317</strain>
    </source>
</reference>
<dbReference type="Proteomes" id="UP000055019">
    <property type="component" value="Unassembled WGS sequence"/>
</dbReference>
<dbReference type="EMBL" id="FCOM02000068">
    <property type="protein sequence ID" value="SAL86087.1"/>
    <property type="molecule type" value="Genomic_DNA"/>
</dbReference>
<protein>
    <submittedName>
        <fullName evidence="2">Uncharacterized protein</fullName>
    </submittedName>
</protein>
<keyword evidence="3" id="KW-1185">Reference proteome</keyword>
<accession>A0A158KYA6</accession>